<sequence length="337" mass="36765">MAKVLVTGGAGYIGSHTILALLRAGHEVMSFDNYVNSSPESLRRVAKLAGSAAQIVRGDICDRVALDAVFARFVPEAVIHFAGLKAVGESAEKPLEYYRNNVSGTLELLESMKAHNCRQIIFSSSATVYGDAQYLPFDENHPINPTNPYGRTKAFVEEIIRDWVNSWPEASGVLLRYFNPVGADESGRIGEDPRGIPNNLMPFITRVASGQLSQLGVFGDDYETRDGTGERDYIHVSDLADAHLAAQSFAESKVGCEVLNVGTGVGATVLEMLSGFERAAGKKIPFEIMPRRLGDVGRSLAAVERAADLLNWRAKHDLTSMCNTTWNWHSKNPSGYD</sequence>
<dbReference type="GO" id="GO:0005829">
    <property type="term" value="C:cytosol"/>
    <property type="evidence" value="ECO:0007669"/>
    <property type="project" value="TreeGrafter"/>
</dbReference>
<gene>
    <name evidence="12" type="ORF">FHS72_003566</name>
</gene>
<comment type="subunit">
    <text evidence="10">Homodimer.</text>
</comment>
<keyword evidence="10" id="KW-0119">Carbohydrate metabolism</keyword>
<comment type="catalytic activity">
    <reaction evidence="1 10">
        <text>UDP-alpha-D-glucose = UDP-alpha-D-galactose</text>
        <dbReference type="Rhea" id="RHEA:22168"/>
        <dbReference type="ChEBI" id="CHEBI:58885"/>
        <dbReference type="ChEBI" id="CHEBI:66914"/>
        <dbReference type="EC" id="5.1.3.2"/>
    </reaction>
</comment>
<dbReference type="RefSeq" id="WP_183531031.1">
    <property type="nucleotide sequence ID" value="NZ_JACIJM010000016.1"/>
</dbReference>
<comment type="caution">
    <text evidence="12">The sequence shown here is derived from an EMBL/GenBank/DDBJ whole genome shotgun (WGS) entry which is preliminary data.</text>
</comment>
<evidence type="ECO:0000256" key="1">
    <source>
        <dbReference type="ARBA" id="ARBA00000083"/>
    </source>
</evidence>
<evidence type="ECO:0000256" key="7">
    <source>
        <dbReference type="ARBA" id="ARBA00023027"/>
    </source>
</evidence>
<evidence type="ECO:0000256" key="9">
    <source>
        <dbReference type="ARBA" id="ARBA00023235"/>
    </source>
</evidence>
<keyword evidence="8" id="KW-0299">Galactose metabolism</keyword>
<comment type="similarity">
    <text evidence="4 10">Belongs to the NAD(P)-dependent epimerase/dehydratase family.</text>
</comment>
<dbReference type="AlphaFoldDB" id="A0A7W9BNT5"/>
<dbReference type="PANTHER" id="PTHR43725:SF47">
    <property type="entry name" value="UDP-GLUCOSE 4-EPIMERASE"/>
    <property type="match status" value="1"/>
</dbReference>
<dbReference type="NCBIfam" id="TIGR01179">
    <property type="entry name" value="galE"/>
    <property type="match status" value="1"/>
</dbReference>
<evidence type="ECO:0000256" key="4">
    <source>
        <dbReference type="ARBA" id="ARBA00007637"/>
    </source>
</evidence>
<keyword evidence="13" id="KW-1185">Reference proteome</keyword>
<evidence type="ECO:0000256" key="3">
    <source>
        <dbReference type="ARBA" id="ARBA00004947"/>
    </source>
</evidence>
<comment type="pathway">
    <text evidence="3 10">Carbohydrate metabolism; galactose metabolism.</text>
</comment>
<evidence type="ECO:0000259" key="11">
    <source>
        <dbReference type="Pfam" id="PF01370"/>
    </source>
</evidence>
<keyword evidence="9 10" id="KW-0413">Isomerase</keyword>
<dbReference type="EMBL" id="JACIJM010000016">
    <property type="protein sequence ID" value="MBB5723919.1"/>
    <property type="molecule type" value="Genomic_DNA"/>
</dbReference>
<evidence type="ECO:0000313" key="13">
    <source>
        <dbReference type="Proteomes" id="UP000535415"/>
    </source>
</evidence>
<dbReference type="GO" id="GO:0003978">
    <property type="term" value="F:UDP-glucose 4-epimerase activity"/>
    <property type="evidence" value="ECO:0007669"/>
    <property type="project" value="UniProtKB-UniRule"/>
</dbReference>
<dbReference type="Gene3D" id="3.90.25.10">
    <property type="entry name" value="UDP-galactose 4-epimerase, domain 1"/>
    <property type="match status" value="1"/>
</dbReference>
<dbReference type="EC" id="5.1.3.2" evidence="5 10"/>
<evidence type="ECO:0000313" key="12">
    <source>
        <dbReference type="EMBL" id="MBB5723919.1"/>
    </source>
</evidence>
<dbReference type="PANTHER" id="PTHR43725">
    <property type="entry name" value="UDP-GLUCOSE 4-EPIMERASE"/>
    <property type="match status" value="1"/>
</dbReference>
<comment type="cofactor">
    <cofactor evidence="2 10">
        <name>NAD(+)</name>
        <dbReference type="ChEBI" id="CHEBI:57540"/>
    </cofactor>
</comment>
<reference evidence="12 13" key="1">
    <citation type="submission" date="2020-08" db="EMBL/GenBank/DDBJ databases">
        <title>Genomic Encyclopedia of Type Strains, Phase IV (KMG-IV): sequencing the most valuable type-strain genomes for metagenomic binning, comparative biology and taxonomic classification.</title>
        <authorList>
            <person name="Goeker M."/>
        </authorList>
    </citation>
    <scope>NUCLEOTIDE SEQUENCE [LARGE SCALE GENOMIC DNA]</scope>
    <source>
        <strain evidence="12 13">DSM 101064</strain>
    </source>
</reference>
<dbReference type="SUPFAM" id="SSF51735">
    <property type="entry name" value="NAD(P)-binding Rossmann-fold domains"/>
    <property type="match status" value="1"/>
</dbReference>
<keyword evidence="7 10" id="KW-0520">NAD</keyword>
<name>A0A7W9BNT5_9RHOB</name>
<dbReference type="Pfam" id="PF01370">
    <property type="entry name" value="Epimerase"/>
    <property type="match status" value="1"/>
</dbReference>
<evidence type="ECO:0000256" key="8">
    <source>
        <dbReference type="ARBA" id="ARBA00023144"/>
    </source>
</evidence>
<dbReference type="NCBIfam" id="NF007956">
    <property type="entry name" value="PRK10675.1"/>
    <property type="match status" value="1"/>
</dbReference>
<dbReference type="Gene3D" id="3.40.50.720">
    <property type="entry name" value="NAD(P)-binding Rossmann-like Domain"/>
    <property type="match status" value="1"/>
</dbReference>
<feature type="domain" description="NAD-dependent epimerase/dehydratase" evidence="11">
    <location>
        <begin position="4"/>
        <end position="262"/>
    </location>
</feature>
<dbReference type="GO" id="GO:0006012">
    <property type="term" value="P:galactose metabolic process"/>
    <property type="evidence" value="ECO:0007669"/>
    <property type="project" value="UniProtKB-UniPathway"/>
</dbReference>
<dbReference type="InterPro" id="IPR005886">
    <property type="entry name" value="UDP_G4E"/>
</dbReference>
<proteinExistence type="inferred from homology"/>
<protein>
    <recommendedName>
        <fullName evidence="6 10">UDP-glucose 4-epimerase</fullName>
        <ecNumber evidence="5 10">5.1.3.2</ecNumber>
    </recommendedName>
</protein>
<organism evidence="12 13">
    <name type="scientific">Yoonia ponticola</name>
    <dbReference type="NCBI Taxonomy" id="1524255"/>
    <lineage>
        <taxon>Bacteria</taxon>
        <taxon>Pseudomonadati</taxon>
        <taxon>Pseudomonadota</taxon>
        <taxon>Alphaproteobacteria</taxon>
        <taxon>Rhodobacterales</taxon>
        <taxon>Paracoccaceae</taxon>
        <taxon>Yoonia</taxon>
    </lineage>
</organism>
<accession>A0A7W9BNT5</accession>
<evidence type="ECO:0000256" key="2">
    <source>
        <dbReference type="ARBA" id="ARBA00001911"/>
    </source>
</evidence>
<evidence type="ECO:0000256" key="6">
    <source>
        <dbReference type="ARBA" id="ARBA00018569"/>
    </source>
</evidence>
<dbReference type="UniPathway" id="UPA00214"/>
<dbReference type="InterPro" id="IPR036291">
    <property type="entry name" value="NAD(P)-bd_dom_sf"/>
</dbReference>
<dbReference type="Proteomes" id="UP000535415">
    <property type="component" value="Unassembled WGS sequence"/>
</dbReference>
<dbReference type="CDD" id="cd05247">
    <property type="entry name" value="UDP_G4E_1_SDR_e"/>
    <property type="match status" value="1"/>
</dbReference>
<dbReference type="InterPro" id="IPR001509">
    <property type="entry name" value="Epimerase_deHydtase"/>
</dbReference>
<evidence type="ECO:0000256" key="5">
    <source>
        <dbReference type="ARBA" id="ARBA00013189"/>
    </source>
</evidence>
<evidence type="ECO:0000256" key="10">
    <source>
        <dbReference type="RuleBase" id="RU366046"/>
    </source>
</evidence>